<evidence type="ECO:0000313" key="2">
    <source>
        <dbReference type="EMBL" id="CAA9390473.1"/>
    </source>
</evidence>
<dbReference type="AlphaFoldDB" id="A0A6J4NK51"/>
<feature type="compositionally biased region" description="Low complexity" evidence="1">
    <location>
        <begin position="36"/>
        <end position="46"/>
    </location>
</feature>
<accession>A0A6J4NK51</accession>
<sequence>AVPVPPRRDRGRPRPGRRSAEHADRRTAQPALLGVARTPGGRAAGLPRRRPV</sequence>
<protein>
    <submittedName>
        <fullName evidence="2">Uncharacterized protein</fullName>
    </submittedName>
</protein>
<evidence type="ECO:0000256" key="1">
    <source>
        <dbReference type="SAM" id="MobiDB-lite"/>
    </source>
</evidence>
<feature type="compositionally biased region" description="Basic and acidic residues" evidence="1">
    <location>
        <begin position="18"/>
        <end position="27"/>
    </location>
</feature>
<dbReference type="EMBL" id="CADCUS010000129">
    <property type="protein sequence ID" value="CAA9390473.1"/>
    <property type="molecule type" value="Genomic_DNA"/>
</dbReference>
<proteinExistence type="predicted"/>
<gene>
    <name evidence="2" type="ORF">AVDCRST_MAG66-865</name>
</gene>
<name>A0A6J4NK51_9PSEU</name>
<reference evidence="2" key="1">
    <citation type="submission" date="2020-02" db="EMBL/GenBank/DDBJ databases">
        <authorList>
            <person name="Meier V. D."/>
        </authorList>
    </citation>
    <scope>NUCLEOTIDE SEQUENCE</scope>
    <source>
        <strain evidence="2">AVDCRST_MAG66</strain>
    </source>
</reference>
<feature type="non-terminal residue" evidence="2">
    <location>
        <position position="52"/>
    </location>
</feature>
<feature type="non-terminal residue" evidence="2">
    <location>
        <position position="1"/>
    </location>
</feature>
<organism evidence="2">
    <name type="scientific">uncultured Pseudonocardia sp</name>
    <dbReference type="NCBI Taxonomy" id="211455"/>
    <lineage>
        <taxon>Bacteria</taxon>
        <taxon>Bacillati</taxon>
        <taxon>Actinomycetota</taxon>
        <taxon>Actinomycetes</taxon>
        <taxon>Pseudonocardiales</taxon>
        <taxon>Pseudonocardiaceae</taxon>
        <taxon>Pseudonocardia</taxon>
        <taxon>environmental samples</taxon>
    </lineage>
</organism>
<feature type="region of interest" description="Disordered" evidence="1">
    <location>
        <begin position="1"/>
        <end position="52"/>
    </location>
</feature>